<organism evidence="1 2">
    <name type="scientific">Limnothrix redekei LRLZ20PSL1</name>
    <dbReference type="NCBI Taxonomy" id="3112953"/>
    <lineage>
        <taxon>Bacteria</taxon>
        <taxon>Bacillati</taxon>
        <taxon>Cyanobacteriota</taxon>
        <taxon>Cyanophyceae</taxon>
        <taxon>Pseudanabaenales</taxon>
        <taxon>Pseudanabaenaceae</taxon>
        <taxon>Limnothrix</taxon>
    </lineage>
</organism>
<name>A0ABW7CEL2_9CYAN</name>
<accession>A0ABW7CEL2</accession>
<keyword evidence="2" id="KW-1185">Reference proteome</keyword>
<evidence type="ECO:0000313" key="2">
    <source>
        <dbReference type="Proteomes" id="UP001604335"/>
    </source>
</evidence>
<sequence length="159" mass="17090">MMQISGLLRAIGQQLSKRLGQCGAIGLLGLLMWLMVPTGAAQALTNIKLSDLNYRECPAEVAAGAVTSGGATLPAKCFIVYGKANNTTGKTVFDADIFGRIYDATDNSIMENRTRLGAIEQIPPGVSEFEFRISVPVSQPEPLQLKQFKAAGFTARVRR</sequence>
<protein>
    <recommendedName>
        <fullName evidence="3">Biotin carboxylase</fullName>
    </recommendedName>
</protein>
<dbReference type="EMBL" id="JAZAQF010000094">
    <property type="protein sequence ID" value="MFG3819574.1"/>
    <property type="molecule type" value="Genomic_DNA"/>
</dbReference>
<proteinExistence type="predicted"/>
<reference evidence="2" key="1">
    <citation type="journal article" date="2024" name="Algal Res.">
        <title>Biochemical, toxicological and genomic investigation of a high-biomass producing Limnothrix strain isolated from Italian shallow drinking water reservoir.</title>
        <authorList>
            <person name="Simonazzi M."/>
            <person name="Shishido T.K."/>
            <person name="Delbaje E."/>
            <person name="Wahlsten M."/>
            <person name="Fewer D.P."/>
            <person name="Sivonen K."/>
            <person name="Pezzolesi L."/>
            <person name="Pistocchi R."/>
        </authorList>
    </citation>
    <scope>NUCLEOTIDE SEQUENCE [LARGE SCALE GENOMIC DNA]</scope>
    <source>
        <strain evidence="2">LRLZ20PSL1</strain>
    </source>
</reference>
<evidence type="ECO:0000313" key="1">
    <source>
        <dbReference type="EMBL" id="MFG3819574.1"/>
    </source>
</evidence>
<dbReference type="Proteomes" id="UP001604335">
    <property type="component" value="Unassembled WGS sequence"/>
</dbReference>
<comment type="caution">
    <text evidence="1">The sequence shown here is derived from an EMBL/GenBank/DDBJ whole genome shotgun (WGS) entry which is preliminary data.</text>
</comment>
<gene>
    <name evidence="1" type="ORF">VPK24_18160</name>
</gene>
<evidence type="ECO:0008006" key="3">
    <source>
        <dbReference type="Google" id="ProtNLM"/>
    </source>
</evidence>